<dbReference type="PANTHER" id="PTHR11851">
    <property type="entry name" value="METALLOPROTEASE"/>
    <property type="match status" value="1"/>
</dbReference>
<dbReference type="PATRIC" id="fig|1318743.3.peg.1250"/>
<protein>
    <submittedName>
        <fullName evidence="7">Mitochondrial processing peptidase-like protein</fullName>
        <ecNumber evidence="7">3.4.24.64</ecNumber>
    </submittedName>
</protein>
<dbReference type="InterPro" id="IPR007863">
    <property type="entry name" value="Peptidase_M16_C"/>
</dbReference>
<comment type="similarity">
    <text evidence="2 4">Belongs to the peptidase M16 family.</text>
</comment>
<dbReference type="PANTHER" id="PTHR11851:SF49">
    <property type="entry name" value="MITOCHONDRIAL-PROCESSING PEPTIDASE SUBUNIT ALPHA"/>
    <property type="match status" value="1"/>
</dbReference>
<dbReference type="InterPro" id="IPR011249">
    <property type="entry name" value="Metalloenz_LuxS/M16"/>
</dbReference>
<comment type="cofactor">
    <cofactor evidence="1">
        <name>Zn(2+)</name>
        <dbReference type="ChEBI" id="CHEBI:29105"/>
    </cofactor>
</comment>
<organism evidence="7 8">
    <name type="scientific">Bartonella ancashensis</name>
    <dbReference type="NCBI Taxonomy" id="1318743"/>
    <lineage>
        <taxon>Bacteria</taxon>
        <taxon>Pseudomonadati</taxon>
        <taxon>Pseudomonadota</taxon>
        <taxon>Alphaproteobacteria</taxon>
        <taxon>Hyphomicrobiales</taxon>
        <taxon>Bartonellaceae</taxon>
        <taxon>Bartonella</taxon>
    </lineage>
</organism>
<evidence type="ECO:0000313" key="8">
    <source>
        <dbReference type="Proteomes" id="UP000057213"/>
    </source>
</evidence>
<dbReference type="PROSITE" id="PS00143">
    <property type="entry name" value="INSULINASE"/>
    <property type="match status" value="1"/>
</dbReference>
<dbReference type="OrthoDB" id="9811314at2"/>
<keyword evidence="7" id="KW-0378">Hydrolase</keyword>
<proteinExistence type="inferred from homology"/>
<gene>
    <name evidence="7" type="ORF">PU02_1235</name>
</gene>
<dbReference type="Gene3D" id="3.30.830.10">
    <property type="entry name" value="Metalloenzyme, LuxS/M16 peptidase-like"/>
    <property type="match status" value="2"/>
</dbReference>
<dbReference type="SUPFAM" id="SSF63411">
    <property type="entry name" value="LuxS/MPP-like metallohydrolase"/>
    <property type="match status" value="2"/>
</dbReference>
<dbReference type="GO" id="GO:0046872">
    <property type="term" value="F:metal ion binding"/>
    <property type="evidence" value="ECO:0007669"/>
    <property type="project" value="InterPro"/>
</dbReference>
<evidence type="ECO:0000259" key="6">
    <source>
        <dbReference type="Pfam" id="PF05193"/>
    </source>
</evidence>
<dbReference type="EMBL" id="CP010401">
    <property type="protein sequence ID" value="ALE04049.1"/>
    <property type="molecule type" value="Genomic_DNA"/>
</dbReference>
<feature type="domain" description="Peptidase M16 N-terminal" evidence="5">
    <location>
        <begin position="16"/>
        <end position="160"/>
    </location>
</feature>
<evidence type="ECO:0000256" key="4">
    <source>
        <dbReference type="RuleBase" id="RU004447"/>
    </source>
</evidence>
<dbReference type="GO" id="GO:0004222">
    <property type="term" value="F:metalloendopeptidase activity"/>
    <property type="evidence" value="ECO:0007669"/>
    <property type="project" value="UniProtKB-EC"/>
</dbReference>
<evidence type="ECO:0000256" key="1">
    <source>
        <dbReference type="ARBA" id="ARBA00001947"/>
    </source>
</evidence>
<keyword evidence="8" id="KW-1185">Reference proteome</keyword>
<accession>A0A0M4M4F7</accession>
<evidence type="ECO:0000259" key="5">
    <source>
        <dbReference type="Pfam" id="PF00675"/>
    </source>
</evidence>
<evidence type="ECO:0000313" key="7">
    <source>
        <dbReference type="EMBL" id="ALE04049.1"/>
    </source>
</evidence>
<dbReference type="FunFam" id="3.30.830.10:FF:000008">
    <property type="entry name" value="Mitochondrial-processing peptidase subunit beta"/>
    <property type="match status" value="1"/>
</dbReference>
<dbReference type="GO" id="GO:0006508">
    <property type="term" value="P:proteolysis"/>
    <property type="evidence" value="ECO:0007669"/>
    <property type="project" value="InterPro"/>
</dbReference>
<dbReference type="Pfam" id="PF05193">
    <property type="entry name" value="Peptidase_M16_C"/>
    <property type="match status" value="1"/>
</dbReference>
<dbReference type="STRING" id="1318743.PU02_1235"/>
<dbReference type="Pfam" id="PF00675">
    <property type="entry name" value="Peptidase_M16"/>
    <property type="match status" value="1"/>
</dbReference>
<dbReference type="AlphaFoldDB" id="A0A0M4M4F7"/>
<dbReference type="InterPro" id="IPR011765">
    <property type="entry name" value="Pept_M16_N"/>
</dbReference>
<dbReference type="KEGG" id="banc:PU02_1235"/>
<feature type="domain" description="Peptidase M16 C-terminal" evidence="6">
    <location>
        <begin position="166"/>
        <end position="338"/>
    </location>
</feature>
<dbReference type="Proteomes" id="UP000057213">
    <property type="component" value="Chromosome"/>
</dbReference>
<reference evidence="7 8" key="1">
    <citation type="journal article" date="2015" name="Genome Announc.">
        <title>Complete Genome Sequence of Bartonella ancashensis Strain 20.00, Isolated from the Blood of a Patient with Verruga Peruana.</title>
        <authorList>
            <person name="Hang J."/>
            <person name="Mullins K.E."/>
            <person name="Clifford R.J."/>
            <person name="Onmus-Leone F."/>
            <person name="Yang Y."/>
            <person name="Jiang J."/>
            <person name="Leguia M."/>
            <person name="Kasper M.R."/>
            <person name="Maguina C."/>
            <person name="Lesho E.P."/>
            <person name="Jarman R.G."/>
            <person name="Richards A.L."/>
            <person name="Blazes D."/>
        </authorList>
    </citation>
    <scope>NUCLEOTIDE SEQUENCE [LARGE SCALE GENOMIC DNA]</scope>
    <source>
        <strain evidence="7 8">20.00</strain>
    </source>
</reference>
<dbReference type="RefSeq" id="WP_053944499.1">
    <property type="nucleotide sequence ID" value="NZ_CP010401.1"/>
</dbReference>
<name>A0A0M4M4F7_9HYPH</name>
<evidence type="ECO:0000256" key="3">
    <source>
        <dbReference type="ARBA" id="ARBA00023049"/>
    </source>
</evidence>
<keyword evidence="3" id="KW-0482">Metalloprotease</keyword>
<evidence type="ECO:0000256" key="2">
    <source>
        <dbReference type="ARBA" id="ARBA00007261"/>
    </source>
</evidence>
<dbReference type="EC" id="3.4.24.64" evidence="7"/>
<dbReference type="InterPro" id="IPR050361">
    <property type="entry name" value="MPP/UQCRC_Complex"/>
</dbReference>
<keyword evidence="3" id="KW-0645">Protease</keyword>
<sequence>MSINISHLSNGLTVATCTMQHIDSVALGIWVKVGSRNETSTQHGIAHMLEHMAFKGTENRTAFSIAADIENVGGEINATTSIETTSYFARVLKNDVPLAIDILSDIMTCSKFDDDELEREKKVVLQEISAAYDAPDDIIFDHFTETAFHHQPLGRSILGTSQTVQSFTSSDLHSFMSTQYSADRMIVVAAGAVQHEIFLREVEHRLGNFCPHSTTIPIDVAHYTGGDFRESRNLMDTQILLGFEGIPYHTHDFYTAQILSTILGGGMSSRLFQEIREKRGLCYSICAFHWGFSDSGLFGIHAATGQEGLKTLIPIILNELSNISKNIDEKELQRALAQYRANLIMSQENPVSQAHFIARQILLHGRPIPISETMTLLNLITPQRTVELANRLFTNSTPTLAAIGPIKSLISFNNLVSALSASSIPSSSAKKLLKENPSET</sequence>
<dbReference type="InterPro" id="IPR001431">
    <property type="entry name" value="Pept_M16_Zn_BS"/>
</dbReference>